<feature type="region of interest" description="Disordered" evidence="1">
    <location>
        <begin position="27"/>
        <end position="57"/>
    </location>
</feature>
<gene>
    <name evidence="2" type="ORF">WMY93_031844</name>
</gene>
<proteinExistence type="predicted"/>
<dbReference type="AlphaFoldDB" id="A0AAW0MHI0"/>
<keyword evidence="3" id="KW-1185">Reference proteome</keyword>
<accession>A0AAW0MHI0</accession>
<evidence type="ECO:0000313" key="3">
    <source>
        <dbReference type="Proteomes" id="UP001460270"/>
    </source>
</evidence>
<dbReference type="Proteomes" id="UP001460270">
    <property type="component" value="Unassembled WGS sequence"/>
</dbReference>
<organism evidence="2 3">
    <name type="scientific">Mugilogobius chulae</name>
    <name type="common">yellowstripe goby</name>
    <dbReference type="NCBI Taxonomy" id="88201"/>
    <lineage>
        <taxon>Eukaryota</taxon>
        <taxon>Metazoa</taxon>
        <taxon>Chordata</taxon>
        <taxon>Craniata</taxon>
        <taxon>Vertebrata</taxon>
        <taxon>Euteleostomi</taxon>
        <taxon>Actinopterygii</taxon>
        <taxon>Neopterygii</taxon>
        <taxon>Teleostei</taxon>
        <taxon>Neoteleostei</taxon>
        <taxon>Acanthomorphata</taxon>
        <taxon>Gobiaria</taxon>
        <taxon>Gobiiformes</taxon>
        <taxon>Gobioidei</taxon>
        <taxon>Gobiidae</taxon>
        <taxon>Gobionellinae</taxon>
        <taxon>Mugilogobius</taxon>
    </lineage>
</organism>
<comment type="caution">
    <text evidence="2">The sequence shown here is derived from an EMBL/GenBank/DDBJ whole genome shotgun (WGS) entry which is preliminary data.</text>
</comment>
<sequence>MRGAVVTRLKISLERISLVWTEDLAQETGPDQVQVQTRSWSGPDQVQTGPGPDPVQTRSYCVTRTLKETRPWFRSREFWVWIPLPWTRHEME</sequence>
<dbReference type="EMBL" id="JBBPFD010000690">
    <property type="protein sequence ID" value="KAK7877504.1"/>
    <property type="molecule type" value="Genomic_DNA"/>
</dbReference>
<reference evidence="3" key="1">
    <citation type="submission" date="2024-04" db="EMBL/GenBank/DDBJ databases">
        <title>Salinicola lusitanus LLJ914,a marine bacterium isolated from the Okinawa Trough.</title>
        <authorList>
            <person name="Li J."/>
        </authorList>
    </citation>
    <scope>NUCLEOTIDE SEQUENCE [LARGE SCALE GENOMIC DNA]</scope>
</reference>
<evidence type="ECO:0000256" key="1">
    <source>
        <dbReference type="SAM" id="MobiDB-lite"/>
    </source>
</evidence>
<feature type="compositionally biased region" description="Polar residues" evidence="1">
    <location>
        <begin position="29"/>
        <end position="48"/>
    </location>
</feature>
<protein>
    <submittedName>
        <fullName evidence="2">Uncharacterized protein</fullName>
    </submittedName>
</protein>
<name>A0AAW0MHI0_9GOBI</name>
<evidence type="ECO:0000313" key="2">
    <source>
        <dbReference type="EMBL" id="KAK7877504.1"/>
    </source>
</evidence>